<dbReference type="KEGG" id="jeo:JMA_37530"/>
<organism evidence="2 3">
    <name type="scientific">Jeotgalibacillus malaysiensis</name>
    <dbReference type="NCBI Taxonomy" id="1508404"/>
    <lineage>
        <taxon>Bacteria</taxon>
        <taxon>Bacillati</taxon>
        <taxon>Bacillota</taxon>
        <taxon>Bacilli</taxon>
        <taxon>Bacillales</taxon>
        <taxon>Caryophanaceae</taxon>
        <taxon>Jeotgalibacillus</taxon>
    </lineage>
</organism>
<geneLocation type="plasmid" evidence="3"/>
<protein>
    <recommendedName>
        <fullName evidence="1">ATP-grasp domain-containing protein</fullName>
    </recommendedName>
</protein>
<reference evidence="2 3" key="1">
    <citation type="submission" date="2014-08" db="EMBL/GenBank/DDBJ databases">
        <title>Complete genome of a marine bacteria Jeotgalibacillus malaysiensis.</title>
        <authorList>
            <person name="Yaakop A.S."/>
            <person name="Chan K.-G."/>
            <person name="Goh K.M."/>
        </authorList>
    </citation>
    <scope>NUCLEOTIDE SEQUENCE [LARGE SCALE GENOMIC DNA]</scope>
    <source>
        <strain evidence="2 3">D5</strain>
        <plasmid evidence="3">Plasmid</plasmid>
    </source>
</reference>
<dbReference type="EMBL" id="CP009417">
    <property type="protein sequence ID" value="AJD93071.1"/>
    <property type="molecule type" value="Genomic_DNA"/>
</dbReference>
<dbReference type="Proteomes" id="UP000031449">
    <property type="component" value="Plasmid unnamed"/>
</dbReference>
<evidence type="ECO:0000313" key="2">
    <source>
        <dbReference type="EMBL" id="AJD93071.1"/>
    </source>
</evidence>
<sequence length="269" mass="31286">MKWVIQEFLNHNESVERMRKAVIRRDQESLLVRLNRDDSLTVLDAESRLPLDDSDIILDDFFSDGHITWYGSKRFDKVLQRLQVKPGSFTNENFDMTVIREEMGEELLNSDFLIGELHELEPEWDAFFIRPTGNTKLFGGMVVTKEEFHEWQERERHQESSYQGQFLMISELKEIEAEYRFFVVDGRVITGSSYKVDGQLNTNVIPSDAVVSYAQRMVERFALADAFVIDVAETKQGLRVVEYNNLNTAGLYRCDEMTIVTALNDCICR</sequence>
<dbReference type="InterPro" id="IPR025643">
    <property type="entry name" value="R2K_3"/>
</dbReference>
<evidence type="ECO:0000259" key="1">
    <source>
        <dbReference type="Pfam" id="PF14243"/>
    </source>
</evidence>
<dbReference type="OrthoDB" id="257538at2"/>
<dbReference type="AlphaFoldDB" id="A0A0B5ASI0"/>
<dbReference type="BioCyc" id="JESP1508404:G14D9-13037-MONOMER"/>
<gene>
    <name evidence="2" type="ORF">JMA_37530</name>
</gene>
<accession>A0A0B5ASI0</accession>
<feature type="domain" description="ATP-grasp" evidence="1">
    <location>
        <begin position="120"/>
        <end position="263"/>
    </location>
</feature>
<evidence type="ECO:0000313" key="3">
    <source>
        <dbReference type="Proteomes" id="UP000031449"/>
    </source>
</evidence>
<keyword evidence="3" id="KW-1185">Reference proteome</keyword>
<keyword evidence="2" id="KW-0614">Plasmid</keyword>
<dbReference type="HOGENOM" id="CLU_1036906_0_0_9"/>
<proteinExistence type="predicted"/>
<name>A0A0B5ASI0_9BACL</name>
<dbReference type="Pfam" id="PF14243">
    <property type="entry name" value="R2K_3"/>
    <property type="match status" value="1"/>
</dbReference>